<dbReference type="EMBL" id="VWRR01000011">
    <property type="protein sequence ID" value="KAF6002202.1"/>
    <property type="molecule type" value="Genomic_DNA"/>
</dbReference>
<name>A0A7J7IGG8_9RHOD</name>
<evidence type="ECO:0000256" key="1">
    <source>
        <dbReference type="SAM" id="MobiDB-lite"/>
    </source>
</evidence>
<accession>A0A7J7IGG8</accession>
<feature type="compositionally biased region" description="Basic and acidic residues" evidence="1">
    <location>
        <begin position="221"/>
        <end position="234"/>
    </location>
</feature>
<evidence type="ECO:0000313" key="2">
    <source>
        <dbReference type="EMBL" id="KAF6002202.1"/>
    </source>
</evidence>
<dbReference type="AlphaFoldDB" id="A0A7J7IGG8"/>
<evidence type="ECO:0000313" key="3">
    <source>
        <dbReference type="Proteomes" id="UP000530660"/>
    </source>
</evidence>
<feature type="region of interest" description="Disordered" evidence="1">
    <location>
        <begin position="335"/>
        <end position="393"/>
    </location>
</feature>
<feature type="region of interest" description="Disordered" evidence="1">
    <location>
        <begin position="664"/>
        <end position="706"/>
    </location>
</feature>
<dbReference type="OrthoDB" id="10531859at2759"/>
<keyword evidence="3" id="KW-1185">Reference proteome</keyword>
<reference evidence="2 3" key="1">
    <citation type="journal article" date="2020" name="J. Phycol.">
        <title>Comparative genome analysis reveals Cyanidiococcus gen. nov., a new extremophilic red algal genus sister to Cyanidioschyzon (Cyanidioschyzonaceae, Rhodophyta).</title>
        <authorList>
            <person name="Liu S.-L."/>
            <person name="Chiang Y.-R."/>
            <person name="Yoon H.S."/>
            <person name="Fu H.-Y."/>
        </authorList>
    </citation>
    <scope>NUCLEOTIDE SEQUENCE [LARGE SCALE GENOMIC DNA]</scope>
    <source>
        <strain evidence="2 3">THAL066</strain>
    </source>
</reference>
<dbReference type="SUPFAM" id="SSF46934">
    <property type="entry name" value="UBA-like"/>
    <property type="match status" value="1"/>
</dbReference>
<organism evidence="2 3">
    <name type="scientific">Cyanidiococcus yangmingshanensis</name>
    <dbReference type="NCBI Taxonomy" id="2690220"/>
    <lineage>
        <taxon>Eukaryota</taxon>
        <taxon>Rhodophyta</taxon>
        <taxon>Bangiophyceae</taxon>
        <taxon>Cyanidiales</taxon>
        <taxon>Cyanidiaceae</taxon>
        <taxon>Cyanidiococcus</taxon>
    </lineage>
</organism>
<feature type="compositionally biased region" description="Polar residues" evidence="1">
    <location>
        <begin position="420"/>
        <end position="431"/>
    </location>
</feature>
<feature type="compositionally biased region" description="Polar residues" evidence="1">
    <location>
        <begin position="697"/>
        <end position="706"/>
    </location>
</feature>
<sequence>MPCSQTEICLQRAGRPPPSNLSVVFIDRNSLFQELTMSSIRIPASAAQKVTNVAEICNVGKEDAFRVLQQVNMDEEVAVERFLSGKVDTWHEVGDKKRRPGGQQKNRTPASAPSNSHSKKLQQGKKSSNADGTHGRAQGSRPTGTDADPDSKTKQRRPFQQKPKSGVKPRESANERKPAGGVKTQDRTKEQATGERAETPQTSTRPRDAAPPKPSGPTWADRLKPKKVAEDKGAPTKGMQHPGVLNQNSAGSRSMASGVSVDSRVSNGNVSNASIAASAEQSAEKTSQGRTANIDNRTTAPPVSNASTAETPFKKEEQHLSVGFGNLAVSGQTLANKAHDVPESAVQTGRPLEPSRPISYDGPERTTAGLQPATNPAASQTKTLPTDQSAKLSSTEAWTMMPPAAMIRGQPRESMRHDSQQPNSESAVNTASEFTNPPAYATTPEHVQPPQQMPTQVNGMPPNYYGYYPYGMPGHVPNYGYQGYPYYQPYGGYAETSYPQKATPNITNQPLSYASNPAEPKVTSMPLTQHASMNAAGTTPGPTTNYNQSEMYYGGSGYPQQYATAYGVSSAPAGANASGEQARNIRRNRNADFYPPGGSISLGGGYGSGFGSYYGASHQSTASQPYGGVMYNAQGYGNQAFGGSGFAGQPYAAQPYAAQPYGNQQYPMWQGQRGAGGPAQSPFNGSNAGNAQGVLPGQQSNTYPSY</sequence>
<feature type="compositionally biased region" description="Polar residues" evidence="1">
    <location>
        <begin position="103"/>
        <end position="116"/>
    </location>
</feature>
<feature type="compositionally biased region" description="Polar residues" evidence="1">
    <location>
        <begin position="368"/>
        <end position="393"/>
    </location>
</feature>
<feature type="region of interest" description="Disordered" evidence="1">
    <location>
        <begin position="410"/>
        <end position="431"/>
    </location>
</feature>
<feature type="compositionally biased region" description="Basic and acidic residues" evidence="1">
    <location>
        <begin position="168"/>
        <end position="198"/>
    </location>
</feature>
<comment type="caution">
    <text evidence="2">The sequence shown here is derived from an EMBL/GenBank/DDBJ whole genome shotgun (WGS) entry which is preliminary data.</text>
</comment>
<gene>
    <name evidence="2" type="ORF">F1559_002433</name>
</gene>
<proteinExistence type="predicted"/>
<feature type="compositionally biased region" description="Basic and acidic residues" evidence="1">
    <location>
        <begin position="410"/>
        <end position="419"/>
    </location>
</feature>
<dbReference type="Proteomes" id="UP000530660">
    <property type="component" value="Unassembled WGS sequence"/>
</dbReference>
<feature type="region of interest" description="Disordered" evidence="1">
    <location>
        <begin position="90"/>
        <end position="318"/>
    </location>
</feature>
<feature type="compositionally biased region" description="Polar residues" evidence="1">
    <location>
        <begin position="681"/>
        <end position="690"/>
    </location>
</feature>
<feature type="compositionally biased region" description="Polar residues" evidence="1">
    <location>
        <begin position="245"/>
        <end position="257"/>
    </location>
</feature>
<feature type="compositionally biased region" description="Low complexity" evidence="1">
    <location>
        <begin position="271"/>
        <end position="281"/>
    </location>
</feature>
<protein>
    <submittedName>
        <fullName evidence="2">Uncharacterized protein</fullName>
    </submittedName>
</protein>
<feature type="compositionally biased region" description="Polar residues" evidence="1">
    <location>
        <begin position="284"/>
        <end position="310"/>
    </location>
</feature>
<dbReference type="InterPro" id="IPR009060">
    <property type="entry name" value="UBA-like_sf"/>
</dbReference>